<proteinExistence type="predicted"/>
<evidence type="ECO:0000259" key="4">
    <source>
        <dbReference type="Pfam" id="PF15035"/>
    </source>
</evidence>
<dbReference type="InterPro" id="IPR055167">
    <property type="entry name" value="Rootletin-like_CC"/>
</dbReference>
<feature type="coiled-coil region" evidence="2">
    <location>
        <begin position="552"/>
        <end position="607"/>
    </location>
</feature>
<organism evidence="5 6">
    <name type="scientific">Stegodyphus mimosarum</name>
    <name type="common">African social velvet spider</name>
    <dbReference type="NCBI Taxonomy" id="407821"/>
    <lineage>
        <taxon>Eukaryota</taxon>
        <taxon>Metazoa</taxon>
        <taxon>Ecdysozoa</taxon>
        <taxon>Arthropoda</taxon>
        <taxon>Chelicerata</taxon>
        <taxon>Arachnida</taxon>
        <taxon>Araneae</taxon>
        <taxon>Araneomorphae</taxon>
        <taxon>Entelegynae</taxon>
        <taxon>Eresoidea</taxon>
        <taxon>Eresidae</taxon>
        <taxon>Stegodyphus</taxon>
    </lineage>
</organism>
<evidence type="ECO:0000256" key="1">
    <source>
        <dbReference type="ARBA" id="ARBA00023054"/>
    </source>
</evidence>
<keyword evidence="1 2" id="KW-0175">Coiled coil</keyword>
<feature type="domain" description="Rootletin-like coiled-coil" evidence="4">
    <location>
        <begin position="273"/>
        <end position="331"/>
    </location>
</feature>
<accession>A0A087U1D4</accession>
<gene>
    <name evidence="5" type="ORF">X975_03686</name>
</gene>
<dbReference type="Pfam" id="PF13843">
    <property type="entry name" value="DDE_Tnp_1_7"/>
    <property type="match status" value="1"/>
</dbReference>
<sequence length="631" mass="73538">MEFCGLCVKDRVKLWEWEFLRRQQQVEEYRIRCAKLEAALAEHTANEANIVESDSHSQNALSMDLETALIRLEQEKNSSRSYSVFIMAPRFKGLNQDEINNLLRDLEEETFADTDSDCSDTEEECFNQSFNEDRVTDDFKSNASNLFEWRQPTEHDKANLLTFTGKPGIKSEFSETHLAVDFFKLYFSDELFKMLTRETNRYASQILELRPDISGKRKHESDWTPVTSDELQKFLGLVLLMGHVEKDSIRDYWSTDDLTDTPIFPKSVLFFFSRCQGLTQINTLLREQLETATEVNQTLTSDVHRLTKEWQHARAQLLAKESEWKEEEQDALGFKYNNRESDKVDAPERIENAFETAKLEERIYDLIERNERIQMLLEEKEKANSALCSTVEKINTSLKEKMNKTVSTGKELQANRLLQEYSGALKEISEILLDDPNCEVSPNIAVLNLIESTSEGVLSNESTLQLHALVSSVKSALQKYCKQIEERNIKISALKEQNIMQERTVEFLEDERQKMQQLNSQLSSQFESLHLKMQDYFKEDSKTDEVLENKHVSYLESMIKSLNDQIESLNSEKDHLLTVQSELQSKLQNANEEKRNIKISEQNLLLEVNKRLEVLLSLKQHHIFWTWTRLS</sequence>
<dbReference type="Proteomes" id="UP000054359">
    <property type="component" value="Unassembled WGS sequence"/>
</dbReference>
<reference evidence="5 6" key="1">
    <citation type="submission" date="2013-11" db="EMBL/GenBank/DDBJ databases">
        <title>Genome sequencing of Stegodyphus mimosarum.</title>
        <authorList>
            <person name="Bechsgaard J."/>
        </authorList>
    </citation>
    <scope>NUCLEOTIDE SEQUENCE [LARGE SCALE GENOMIC DNA]</scope>
</reference>
<name>A0A087U1D4_STEMI</name>
<dbReference type="InterPro" id="IPR029526">
    <property type="entry name" value="PGBD"/>
</dbReference>
<protein>
    <submittedName>
        <fullName evidence="5">PiggyBac transposable element-derived protein 4</fullName>
    </submittedName>
</protein>
<evidence type="ECO:0000313" key="6">
    <source>
        <dbReference type="Proteomes" id="UP000054359"/>
    </source>
</evidence>
<dbReference type="OrthoDB" id="6432104at2759"/>
<dbReference type="PANTHER" id="PTHR46599:SF3">
    <property type="entry name" value="PIGGYBAC TRANSPOSABLE ELEMENT-DERIVED PROTEIN 4"/>
    <property type="match status" value="1"/>
</dbReference>
<keyword evidence="6" id="KW-1185">Reference proteome</keyword>
<dbReference type="PANTHER" id="PTHR46599">
    <property type="entry name" value="PIGGYBAC TRANSPOSABLE ELEMENT-DERIVED PROTEIN 4"/>
    <property type="match status" value="1"/>
</dbReference>
<evidence type="ECO:0000313" key="5">
    <source>
        <dbReference type="EMBL" id="KFM71173.1"/>
    </source>
</evidence>
<evidence type="ECO:0000259" key="3">
    <source>
        <dbReference type="Pfam" id="PF13843"/>
    </source>
</evidence>
<evidence type="ECO:0000256" key="2">
    <source>
        <dbReference type="SAM" id="Coils"/>
    </source>
</evidence>
<feature type="domain" description="PiggyBac transposable element-derived protein" evidence="3">
    <location>
        <begin position="179"/>
        <end position="264"/>
    </location>
</feature>
<dbReference type="Pfam" id="PF15035">
    <property type="entry name" value="Rootletin"/>
    <property type="match status" value="1"/>
</dbReference>
<feature type="non-terminal residue" evidence="5">
    <location>
        <position position="631"/>
    </location>
</feature>
<feature type="coiled-coil region" evidence="2">
    <location>
        <begin position="477"/>
        <end position="528"/>
    </location>
</feature>
<dbReference type="AlphaFoldDB" id="A0A087U1D4"/>
<dbReference type="EMBL" id="KK117700">
    <property type="protein sequence ID" value="KFM71173.1"/>
    <property type="molecule type" value="Genomic_DNA"/>
</dbReference>